<gene>
    <name evidence="2" type="ORF">VIS_S18BIA10013</name>
</gene>
<dbReference type="GO" id="GO:0032259">
    <property type="term" value="P:methylation"/>
    <property type="evidence" value="ECO:0007669"/>
    <property type="project" value="UniProtKB-KW"/>
</dbReference>
<dbReference type="GO" id="GO:0008757">
    <property type="term" value="F:S-adenosylmethionine-dependent methyltransferase activity"/>
    <property type="evidence" value="ECO:0007669"/>
    <property type="project" value="InterPro"/>
</dbReference>
<dbReference type="EC" id="2.1.1.-" evidence="2"/>
<evidence type="ECO:0000313" key="2">
    <source>
        <dbReference type="EMBL" id="CCF99495.1"/>
    </source>
</evidence>
<reference evidence="2" key="2">
    <citation type="submission" date="2012-02" db="EMBL/GenBank/DDBJ databases">
        <authorList>
            <person name="Genoscope - CEA"/>
        </authorList>
    </citation>
    <scope>NUCLEOTIDE SEQUENCE</scope>
</reference>
<accession>H6REN4</accession>
<organism evidence="2">
    <name type="scientific">uncultured Flavobacteriia bacterium</name>
    <dbReference type="NCBI Taxonomy" id="212695"/>
    <lineage>
        <taxon>Bacteria</taxon>
        <taxon>Pseudomonadati</taxon>
        <taxon>Bacteroidota</taxon>
        <taxon>Flavobacteriia</taxon>
        <taxon>environmental samples</taxon>
    </lineage>
</organism>
<proteinExistence type="predicted"/>
<reference evidence="2" key="1">
    <citation type="journal article" date="2012" name="Environ. Microbiol.">
        <title>Genomic content of uncultured Bacteroidetes from contrasting oceanic provinces in the North Atlantic Ocean.</title>
        <authorList>
            <person name="Gomez-Pereira P.R."/>
            <person name="Schuler M."/>
            <person name="Fuchs B.M."/>
            <person name="Bennke C."/>
            <person name="Teeling H."/>
            <person name="Waldmann J."/>
            <person name="Richter M."/>
            <person name="Barbe V."/>
            <person name="Bataille E."/>
            <person name="Glockner F.O."/>
            <person name="Amann R."/>
        </authorList>
    </citation>
    <scope>NUCLEOTIDE SEQUENCE</scope>
</reference>
<dbReference type="Pfam" id="PF08241">
    <property type="entry name" value="Methyltransf_11"/>
    <property type="match status" value="1"/>
</dbReference>
<evidence type="ECO:0000259" key="1">
    <source>
        <dbReference type="Pfam" id="PF08241"/>
    </source>
</evidence>
<sequence>MRVILFILKKIRWHLRKLSCYDNEKLVLFIGTDIFSPPRADIIIIPYNEPITPFIKKCKRTARVFLHCNCSNIPLADKSIDFIILSSALEFCNNPSDLLSELSRVGKAGYIESASALMDRFYPHPSRVLEVLTNEQGLFLNKKTNAVNDAYLSKARLFQTNKNWMTIFKAFPQLFFETYDWKNRVEYRSFNDNNSVDSISKEMWSDFMVEKQNTPHKTKSIKHLIFEKLNLLYSINRKKRLLTFDDLIRFY</sequence>
<feature type="domain" description="Methyltransferase type 11" evidence="1">
    <location>
        <begin position="55"/>
        <end position="109"/>
    </location>
</feature>
<dbReference type="EMBL" id="FO117581">
    <property type="protein sequence ID" value="CCF99495.1"/>
    <property type="molecule type" value="Genomic_DNA"/>
</dbReference>
<name>H6REN4_9BACT</name>
<keyword evidence="2" id="KW-0808">Transferase</keyword>
<dbReference type="InterPro" id="IPR029063">
    <property type="entry name" value="SAM-dependent_MTases_sf"/>
</dbReference>
<dbReference type="InterPro" id="IPR013216">
    <property type="entry name" value="Methyltransf_11"/>
</dbReference>
<protein>
    <submittedName>
        <fullName evidence="2">SAM-dependent methyltransferase family protein</fullName>
        <ecNumber evidence="2">2.1.1.-</ecNumber>
    </submittedName>
</protein>
<keyword evidence="2" id="KW-0489">Methyltransferase</keyword>
<dbReference type="SUPFAM" id="SSF53335">
    <property type="entry name" value="S-adenosyl-L-methionine-dependent methyltransferases"/>
    <property type="match status" value="1"/>
</dbReference>
<dbReference type="Gene3D" id="3.40.50.150">
    <property type="entry name" value="Vaccinia Virus protein VP39"/>
    <property type="match status" value="1"/>
</dbReference>
<dbReference type="AlphaFoldDB" id="H6REN4"/>